<proteinExistence type="predicted"/>
<dbReference type="AlphaFoldDB" id="A0AAD6M7Y4"/>
<protein>
    <submittedName>
        <fullName evidence="1">Uncharacterized protein</fullName>
    </submittedName>
</protein>
<reference evidence="1" key="1">
    <citation type="journal article" date="2023" name="Mol. Ecol. Resour.">
        <title>Chromosome-level genome assembly of a triploid poplar Populus alba 'Berolinensis'.</title>
        <authorList>
            <person name="Chen S."/>
            <person name="Yu Y."/>
            <person name="Wang X."/>
            <person name="Wang S."/>
            <person name="Zhang T."/>
            <person name="Zhou Y."/>
            <person name="He R."/>
            <person name="Meng N."/>
            <person name="Wang Y."/>
            <person name="Liu W."/>
            <person name="Liu Z."/>
            <person name="Liu J."/>
            <person name="Guo Q."/>
            <person name="Huang H."/>
            <person name="Sederoff R.R."/>
            <person name="Wang G."/>
            <person name="Qu G."/>
            <person name="Chen S."/>
        </authorList>
    </citation>
    <scope>NUCLEOTIDE SEQUENCE</scope>
    <source>
        <strain evidence="1">SC-2020</strain>
    </source>
</reference>
<dbReference type="EMBL" id="JAQIZT010000011">
    <property type="protein sequence ID" value="KAJ6980174.1"/>
    <property type="molecule type" value="Genomic_DNA"/>
</dbReference>
<gene>
    <name evidence="1" type="ORF">NC653_028101</name>
</gene>
<comment type="caution">
    <text evidence="1">The sequence shown here is derived from an EMBL/GenBank/DDBJ whole genome shotgun (WGS) entry which is preliminary data.</text>
</comment>
<evidence type="ECO:0000313" key="1">
    <source>
        <dbReference type="EMBL" id="KAJ6980174.1"/>
    </source>
</evidence>
<name>A0AAD6M7Y4_9ROSI</name>
<evidence type="ECO:0000313" key="2">
    <source>
        <dbReference type="Proteomes" id="UP001164929"/>
    </source>
</evidence>
<sequence>MLLKVIGNSSLTSVLSIQSSSSKARKVMFLALSKPVEGSISNWFACRTMVATQRIVLNIV</sequence>
<dbReference type="Proteomes" id="UP001164929">
    <property type="component" value="Chromosome 11"/>
</dbReference>
<keyword evidence="2" id="KW-1185">Reference proteome</keyword>
<accession>A0AAD6M7Y4</accession>
<organism evidence="1 2">
    <name type="scientific">Populus alba x Populus x berolinensis</name>
    <dbReference type="NCBI Taxonomy" id="444605"/>
    <lineage>
        <taxon>Eukaryota</taxon>
        <taxon>Viridiplantae</taxon>
        <taxon>Streptophyta</taxon>
        <taxon>Embryophyta</taxon>
        <taxon>Tracheophyta</taxon>
        <taxon>Spermatophyta</taxon>
        <taxon>Magnoliopsida</taxon>
        <taxon>eudicotyledons</taxon>
        <taxon>Gunneridae</taxon>
        <taxon>Pentapetalae</taxon>
        <taxon>rosids</taxon>
        <taxon>fabids</taxon>
        <taxon>Malpighiales</taxon>
        <taxon>Salicaceae</taxon>
        <taxon>Saliceae</taxon>
        <taxon>Populus</taxon>
    </lineage>
</organism>